<evidence type="ECO:0000313" key="8">
    <source>
        <dbReference type="Proteomes" id="UP000001817"/>
    </source>
</evidence>
<protein>
    <submittedName>
        <fullName evidence="7">Transcriptional regulator, LysR family</fullName>
    </submittedName>
</protein>
<keyword evidence="5" id="KW-0804">Transcription</keyword>
<reference evidence="7 8" key="1">
    <citation type="journal article" date="2006" name="Proc. Natl. Acad. Sci. U.S.A.">
        <title>Burkholderia xenovorans LB400 harbors a multi-replicon, 9.73-Mbp genome shaped for versatility.</title>
        <authorList>
            <person name="Chain P.S."/>
            <person name="Denef V.J."/>
            <person name="Konstantinidis K.T."/>
            <person name="Vergez L.M."/>
            <person name="Agullo L."/>
            <person name="Reyes V.L."/>
            <person name="Hauser L."/>
            <person name="Cordova M."/>
            <person name="Gomez L."/>
            <person name="Gonzalez M."/>
            <person name="Land M."/>
            <person name="Lao V."/>
            <person name="Larimer F."/>
            <person name="LiPuma J.J."/>
            <person name="Mahenthiralingam E."/>
            <person name="Malfatti S.A."/>
            <person name="Marx C.J."/>
            <person name="Parnell J.J."/>
            <person name="Ramette A."/>
            <person name="Richardson P."/>
            <person name="Seeger M."/>
            <person name="Smith D."/>
            <person name="Spilker T."/>
            <person name="Sul W.J."/>
            <person name="Tsoi T.V."/>
            <person name="Ulrich L.E."/>
            <person name="Zhulin I.B."/>
            <person name="Tiedje J.M."/>
        </authorList>
    </citation>
    <scope>NUCLEOTIDE SEQUENCE [LARGE SCALE GENOMIC DNA]</scope>
    <source>
        <strain evidence="7 8">LB400</strain>
    </source>
</reference>
<evidence type="ECO:0000259" key="6">
    <source>
        <dbReference type="PROSITE" id="PS50931"/>
    </source>
</evidence>
<dbReference type="Pfam" id="PF03466">
    <property type="entry name" value="LysR_substrate"/>
    <property type="match status" value="1"/>
</dbReference>
<gene>
    <name evidence="7" type="ORF">Bxe_C0503</name>
</gene>
<dbReference type="DNASU" id="4010017"/>
<dbReference type="Gene3D" id="3.40.190.290">
    <property type="match status" value="1"/>
</dbReference>
<dbReference type="Proteomes" id="UP000001817">
    <property type="component" value="Chromosome 3"/>
</dbReference>
<dbReference type="InterPro" id="IPR036390">
    <property type="entry name" value="WH_DNA-bd_sf"/>
</dbReference>
<dbReference type="EMBL" id="CP000272">
    <property type="protein sequence ID" value="ABE36404.1"/>
    <property type="molecule type" value="Genomic_DNA"/>
</dbReference>
<evidence type="ECO:0000256" key="3">
    <source>
        <dbReference type="ARBA" id="ARBA00023125"/>
    </source>
</evidence>
<dbReference type="KEGG" id="bxb:DR64_7943"/>
<dbReference type="GO" id="GO:0003677">
    <property type="term" value="F:DNA binding"/>
    <property type="evidence" value="ECO:0007669"/>
    <property type="project" value="UniProtKB-KW"/>
</dbReference>
<dbReference type="eggNOG" id="COG0583">
    <property type="taxonomic scope" value="Bacteria"/>
</dbReference>
<keyword evidence="4" id="KW-0010">Activator</keyword>
<dbReference type="GO" id="GO:2000142">
    <property type="term" value="P:regulation of DNA-templated transcription initiation"/>
    <property type="evidence" value="ECO:0007669"/>
    <property type="project" value="TreeGrafter"/>
</dbReference>
<name>Q13HN5_PARXL</name>
<dbReference type="AlphaFoldDB" id="Q13HN5"/>
<evidence type="ECO:0000256" key="2">
    <source>
        <dbReference type="ARBA" id="ARBA00023015"/>
    </source>
</evidence>
<dbReference type="PRINTS" id="PR00039">
    <property type="entry name" value="HTHLYSR"/>
</dbReference>
<proteinExistence type="inferred from homology"/>
<dbReference type="SUPFAM" id="SSF53850">
    <property type="entry name" value="Periplasmic binding protein-like II"/>
    <property type="match status" value="1"/>
</dbReference>
<dbReference type="KEGG" id="bxe:Bxe_C0503"/>
<dbReference type="PROSITE" id="PS50931">
    <property type="entry name" value="HTH_LYSR"/>
    <property type="match status" value="1"/>
</dbReference>
<keyword evidence="8" id="KW-1185">Reference proteome</keyword>
<dbReference type="InterPro" id="IPR000847">
    <property type="entry name" value="LysR_HTH_N"/>
</dbReference>
<dbReference type="PANTHER" id="PTHR30293">
    <property type="entry name" value="TRANSCRIPTIONAL REGULATORY PROTEIN NAC-RELATED"/>
    <property type="match status" value="1"/>
</dbReference>
<dbReference type="InterPro" id="IPR036388">
    <property type="entry name" value="WH-like_DNA-bd_sf"/>
</dbReference>
<dbReference type="Gene3D" id="1.10.10.10">
    <property type="entry name" value="Winged helix-like DNA-binding domain superfamily/Winged helix DNA-binding domain"/>
    <property type="match status" value="1"/>
</dbReference>
<keyword evidence="3" id="KW-0238">DNA-binding</keyword>
<dbReference type="RefSeq" id="WP_011493660.1">
    <property type="nucleotide sequence ID" value="NC_007953.1"/>
</dbReference>
<sequence>MDLRQIRTFVYIAELRSYTRAAAFLHVSQPALSRQMRLLEEELRLKLFLRHGHGVELTNEGVAFFARCRDVLSEFEQLRHDFRSTGANKAVMGLVSVGLPAPATRFATPKLLHAARKSYPGLSVRFAEGFSALLHEWLLSGSLDLAVLFGSNTPKLLTSLPVLVEDLVAISAATKTSRKKNFVNAQDLQNTPLILPHRPHILRELIDSLHLKKVEILEVDSTSLMIELARVGDGTTILPAGSAEQSIRAGHVVALPIINPTLSWQVSICYSSVRPLSVGARVVLDLMRREIAQKVTSGEWLSGRLIRPGTEMTEGLDAAP</sequence>
<dbReference type="STRING" id="266265.Bxe_C0503"/>
<evidence type="ECO:0000313" key="7">
    <source>
        <dbReference type="EMBL" id="ABE36404.1"/>
    </source>
</evidence>
<dbReference type="Pfam" id="PF00126">
    <property type="entry name" value="HTH_1"/>
    <property type="match status" value="1"/>
</dbReference>
<accession>Q13HN5</accession>
<evidence type="ECO:0000256" key="4">
    <source>
        <dbReference type="ARBA" id="ARBA00023159"/>
    </source>
</evidence>
<dbReference type="PANTHER" id="PTHR30293:SF0">
    <property type="entry name" value="NITROGEN ASSIMILATION REGULATORY PROTEIN NAC"/>
    <property type="match status" value="1"/>
</dbReference>
<dbReference type="SUPFAM" id="SSF46785">
    <property type="entry name" value="Winged helix' DNA-binding domain"/>
    <property type="match status" value="1"/>
</dbReference>
<dbReference type="OrthoDB" id="8587114at2"/>
<keyword evidence="2" id="KW-0805">Transcription regulation</keyword>
<dbReference type="FunFam" id="1.10.10.10:FF:000001">
    <property type="entry name" value="LysR family transcriptional regulator"/>
    <property type="match status" value="1"/>
</dbReference>
<comment type="similarity">
    <text evidence="1">Belongs to the LysR transcriptional regulatory family.</text>
</comment>
<evidence type="ECO:0000256" key="5">
    <source>
        <dbReference type="ARBA" id="ARBA00023163"/>
    </source>
</evidence>
<dbReference type="GO" id="GO:0003700">
    <property type="term" value="F:DNA-binding transcription factor activity"/>
    <property type="evidence" value="ECO:0007669"/>
    <property type="project" value="InterPro"/>
</dbReference>
<evidence type="ECO:0000256" key="1">
    <source>
        <dbReference type="ARBA" id="ARBA00009437"/>
    </source>
</evidence>
<dbReference type="InterPro" id="IPR005119">
    <property type="entry name" value="LysR_subst-bd"/>
</dbReference>
<feature type="domain" description="HTH lysR-type" evidence="6">
    <location>
        <begin position="1"/>
        <end position="58"/>
    </location>
</feature>
<organism evidence="7 8">
    <name type="scientific">Paraburkholderia xenovorans (strain LB400)</name>
    <dbReference type="NCBI Taxonomy" id="266265"/>
    <lineage>
        <taxon>Bacteria</taxon>
        <taxon>Pseudomonadati</taxon>
        <taxon>Pseudomonadota</taxon>
        <taxon>Betaproteobacteria</taxon>
        <taxon>Burkholderiales</taxon>
        <taxon>Burkholderiaceae</taxon>
        <taxon>Paraburkholderia</taxon>
    </lineage>
</organism>